<name>A0AAW1T6S4_9CHLO</name>
<evidence type="ECO:0000313" key="1">
    <source>
        <dbReference type="EMBL" id="KAK9864256.1"/>
    </source>
</evidence>
<gene>
    <name evidence="1" type="ORF">WJX84_009849</name>
</gene>
<reference evidence="1 2" key="1">
    <citation type="journal article" date="2024" name="Nat. Commun.">
        <title>Phylogenomics reveals the evolutionary origins of lichenization in chlorophyte algae.</title>
        <authorList>
            <person name="Puginier C."/>
            <person name="Libourel C."/>
            <person name="Otte J."/>
            <person name="Skaloud P."/>
            <person name="Haon M."/>
            <person name="Grisel S."/>
            <person name="Petersen M."/>
            <person name="Berrin J.G."/>
            <person name="Delaux P.M."/>
            <person name="Dal Grande F."/>
            <person name="Keller J."/>
        </authorList>
    </citation>
    <scope>NUCLEOTIDE SEQUENCE [LARGE SCALE GENOMIC DNA]</scope>
    <source>
        <strain evidence="1 2">SAG 2523</strain>
    </source>
</reference>
<accession>A0AAW1T6S4</accession>
<comment type="caution">
    <text evidence="1">The sequence shown here is derived from an EMBL/GenBank/DDBJ whole genome shotgun (WGS) entry which is preliminary data.</text>
</comment>
<sequence length="189" mass="21229">MAQNRYMLKRLLERSPDPGSGQKKAQTPSEATAGFMQELLLELEWEQAAVEGLTSDEHEAIKGHIQIPQFQWEIRCEDDAGLLQDVRQHYQDFYCPAGVTAVVVSTMQWLCRDFPQLGKKIKKGKTDIAFIQSHLLNSQLAGLNLTGPLIRNVLQGILALLELKTKDILQRSWPAASLRQKQSSSLSTT</sequence>
<protein>
    <submittedName>
        <fullName evidence="1">Uncharacterized protein</fullName>
    </submittedName>
</protein>
<organism evidence="1 2">
    <name type="scientific">Apatococcus fuscideae</name>
    <dbReference type="NCBI Taxonomy" id="2026836"/>
    <lineage>
        <taxon>Eukaryota</taxon>
        <taxon>Viridiplantae</taxon>
        <taxon>Chlorophyta</taxon>
        <taxon>core chlorophytes</taxon>
        <taxon>Trebouxiophyceae</taxon>
        <taxon>Chlorellales</taxon>
        <taxon>Chlorellaceae</taxon>
        <taxon>Apatococcus</taxon>
    </lineage>
</organism>
<dbReference type="EMBL" id="JALJOV010000375">
    <property type="protein sequence ID" value="KAK9864256.1"/>
    <property type="molecule type" value="Genomic_DNA"/>
</dbReference>
<keyword evidence="2" id="KW-1185">Reference proteome</keyword>
<dbReference type="Proteomes" id="UP001485043">
    <property type="component" value="Unassembled WGS sequence"/>
</dbReference>
<dbReference type="AlphaFoldDB" id="A0AAW1T6S4"/>
<evidence type="ECO:0000313" key="2">
    <source>
        <dbReference type="Proteomes" id="UP001485043"/>
    </source>
</evidence>
<proteinExistence type="predicted"/>